<feature type="region of interest" description="Disordered" evidence="9">
    <location>
        <begin position="969"/>
        <end position="1035"/>
    </location>
</feature>
<evidence type="ECO:0000259" key="10">
    <source>
        <dbReference type="PROSITE" id="PS50011"/>
    </source>
</evidence>
<feature type="compositionally biased region" description="Low complexity" evidence="9">
    <location>
        <begin position="629"/>
        <end position="640"/>
    </location>
</feature>
<dbReference type="PROSITE" id="PS00108">
    <property type="entry name" value="PROTEIN_KINASE_ST"/>
    <property type="match status" value="1"/>
</dbReference>
<keyword evidence="5" id="KW-0418">Kinase</keyword>
<feature type="region of interest" description="Disordered" evidence="9">
    <location>
        <begin position="790"/>
        <end position="842"/>
    </location>
</feature>
<evidence type="ECO:0000256" key="6">
    <source>
        <dbReference type="ARBA" id="ARBA00022840"/>
    </source>
</evidence>
<keyword evidence="6" id="KW-0067">ATP-binding</keyword>
<feature type="region of interest" description="Disordered" evidence="9">
    <location>
        <begin position="1375"/>
        <end position="1409"/>
    </location>
</feature>
<accession>A0A835SMD0</accession>
<organism evidence="11 12">
    <name type="scientific">Chlamydomonas incerta</name>
    <dbReference type="NCBI Taxonomy" id="51695"/>
    <lineage>
        <taxon>Eukaryota</taxon>
        <taxon>Viridiplantae</taxon>
        <taxon>Chlorophyta</taxon>
        <taxon>core chlorophytes</taxon>
        <taxon>Chlorophyceae</taxon>
        <taxon>CS clade</taxon>
        <taxon>Chlamydomonadales</taxon>
        <taxon>Chlamydomonadaceae</taxon>
        <taxon>Chlamydomonas</taxon>
    </lineage>
</organism>
<dbReference type="OrthoDB" id="4062651at2759"/>
<feature type="compositionally biased region" description="Low complexity" evidence="9">
    <location>
        <begin position="989"/>
        <end position="1006"/>
    </location>
</feature>
<dbReference type="FunFam" id="1.10.510.10:FF:001565">
    <property type="entry name" value="WNK protein kinase"/>
    <property type="match status" value="1"/>
</dbReference>
<dbReference type="Proteomes" id="UP000650467">
    <property type="component" value="Unassembled WGS sequence"/>
</dbReference>
<comment type="catalytic activity">
    <reaction evidence="7">
        <text>L-threonyl-[protein] + ATP = O-phospho-L-threonyl-[protein] + ADP + H(+)</text>
        <dbReference type="Rhea" id="RHEA:46608"/>
        <dbReference type="Rhea" id="RHEA-COMP:11060"/>
        <dbReference type="Rhea" id="RHEA-COMP:11605"/>
        <dbReference type="ChEBI" id="CHEBI:15378"/>
        <dbReference type="ChEBI" id="CHEBI:30013"/>
        <dbReference type="ChEBI" id="CHEBI:30616"/>
        <dbReference type="ChEBI" id="CHEBI:61977"/>
        <dbReference type="ChEBI" id="CHEBI:456216"/>
        <dbReference type="EC" id="2.7.11.1"/>
    </reaction>
</comment>
<feature type="compositionally biased region" description="Low complexity" evidence="9">
    <location>
        <begin position="1120"/>
        <end position="1153"/>
    </location>
</feature>
<evidence type="ECO:0000256" key="8">
    <source>
        <dbReference type="ARBA" id="ARBA00048679"/>
    </source>
</evidence>
<feature type="compositionally biased region" description="Low complexity" evidence="9">
    <location>
        <begin position="604"/>
        <end position="614"/>
    </location>
</feature>
<evidence type="ECO:0000256" key="4">
    <source>
        <dbReference type="ARBA" id="ARBA00022741"/>
    </source>
</evidence>
<comment type="caution">
    <text evidence="11">The sequence shown here is derived from an EMBL/GenBank/DDBJ whole genome shotgun (WGS) entry which is preliminary data.</text>
</comment>
<feature type="compositionally biased region" description="Gly residues" evidence="9">
    <location>
        <begin position="728"/>
        <end position="740"/>
    </location>
</feature>
<dbReference type="Gene3D" id="3.30.200.20">
    <property type="entry name" value="Phosphorylase Kinase, domain 1"/>
    <property type="match status" value="1"/>
</dbReference>
<dbReference type="InterPro" id="IPR011009">
    <property type="entry name" value="Kinase-like_dom_sf"/>
</dbReference>
<feature type="compositionally biased region" description="Polar residues" evidence="9">
    <location>
        <begin position="833"/>
        <end position="842"/>
    </location>
</feature>
<reference evidence="11" key="1">
    <citation type="journal article" date="2020" name="bioRxiv">
        <title>Comparative genomics of Chlamydomonas.</title>
        <authorList>
            <person name="Craig R.J."/>
            <person name="Hasan A.R."/>
            <person name="Ness R.W."/>
            <person name="Keightley P.D."/>
        </authorList>
    </citation>
    <scope>NUCLEOTIDE SEQUENCE</scope>
    <source>
        <strain evidence="11">SAG 7.73</strain>
    </source>
</reference>
<dbReference type="GO" id="GO:0005524">
    <property type="term" value="F:ATP binding"/>
    <property type="evidence" value="ECO:0007669"/>
    <property type="project" value="UniProtKB-KW"/>
</dbReference>
<proteinExistence type="predicted"/>
<keyword evidence="12" id="KW-1185">Reference proteome</keyword>
<evidence type="ECO:0000256" key="1">
    <source>
        <dbReference type="ARBA" id="ARBA00012513"/>
    </source>
</evidence>
<feature type="compositionally biased region" description="Low complexity" evidence="9">
    <location>
        <begin position="741"/>
        <end position="750"/>
    </location>
</feature>
<feature type="compositionally biased region" description="Low complexity" evidence="9">
    <location>
        <begin position="1313"/>
        <end position="1324"/>
    </location>
</feature>
<evidence type="ECO:0000256" key="3">
    <source>
        <dbReference type="ARBA" id="ARBA00022679"/>
    </source>
</evidence>
<evidence type="ECO:0000256" key="9">
    <source>
        <dbReference type="SAM" id="MobiDB-lite"/>
    </source>
</evidence>
<feature type="compositionally biased region" description="Acidic residues" evidence="9">
    <location>
        <begin position="794"/>
        <end position="812"/>
    </location>
</feature>
<protein>
    <recommendedName>
        <fullName evidence="1">non-specific serine/threonine protein kinase</fullName>
        <ecNumber evidence="1">2.7.11.1</ecNumber>
    </recommendedName>
</protein>
<sequence length="1628" mass="162756">MPLTALAGASPWPTGPTTEAEEVETSPSGRYIRYNILLGKGACKRVYKAFDTEEGTEVAWNQVDLLGMDKDEEARQHLYEEIRVLQKLKHKNIMTFHAWWSDDVHKHINFITELFTAGNLRQYRKKLKYMSENVLKRWSHQILEGLLYLHGHVPPIVHRDLKCDNIFVNSATGEIKIGDLGLATVQQQGMSVVGTPEFMAPEVYDESYDERCDIYSFGMCLLELATLEYPYAECHSVPQIFKKVTLGIPPASLQRVSSPELRDFIALCIAHNPADRPSARELLKHRYLESVHADTSAHGGLPGSMSVSGGLAALGAAAGGVAGGVAGVGGSVAAGLAGVGVSVAGVGGSVAAGLAGLASSATGSGWNTPSATLHAANSFRDLREALHQQETLARAQQQLLHHAAGAGGHVHPHHHPPQHTNSTGQLLLPHAHSQPNNMPAAGYLPYPHPPHPSHLAPPGLFAPGARGPSGSQAGGGASVSANGMAPMDTGAGPTGGPTAHVSFARNSPQRGGSICLAALHVPLPCSPPGSAGVGMSPLLRSNSIVPSPLGRGAGGSPHSGVPTSSGIMSDASSPTAINAAANAAAAQLQQQRLGAPASPMASEQQQQQQGQGQQPVDYRGAPSAGGGAAAASGRPTASAPMARMQSGDAATGMPAGSRESVFIATQRREQADEEAAFRATADAAARRQPEAAAAAHRATAQHMLQERSAAVTPSDALIPRRPSWREAGGSGATGSGGGSAGPRRTSSRSSLGGGRRSRRSSGCSGSNETDSEDDSDEEVLVPIELLKAGMLEEGFVDEDDDMDEGDDEDGDGAEGAPGVASVPGGGGPGSGRQMLSYSSVGSDPSALSLVNPMLLSPGGGSLGVGRAAAPGSLMMFDSIAEQAEDEAAAALSAMAGSASDHSSLSAAASAFARLSSGLGAESVPASMRGTGTGVSLGAASGGGLMRAALGGPCGAAAAAAADSAPPYSFDLDPAVQQRKQHERRSLELAQQQQQQAQQQQQQHQQHSGAERSLDRKSLDRVSSHSHSRAGSFGRDSNISVGIAAMSSSPPQPSGVHELSRFGQRAGPVVSTAAAAAAAAGGGAAGAFGSANVSSGTNATGPSPPGTAGHSRMGSFDVTFGASQQQQQQQPASAGGPGAAVEPAAAAASAAAAEPAPPLPPPRLSMGGLPLPPLPAGLVYTNPTQMVRGQGPQGRASYSGGGAGGCTGSITRPPLGPHLSGTIPSSSSAAMGAIAAAAAAGGGGGGGSPSAVVKLPSFRNKVMLTSVPMPLAFGKLGGGGGGGAASLPAKAFSTSGVPAGSDSEAGGSGRLDSPRPAASVAPPSRYLRTTSARLRTGGAHPDIKSYGSTCLPATGSSVAAADAAFGRTSMPCAGGADRLDPHHLQSLPLPHRGEGPGAASGSADSRQSSVVGSAASDVLLRASSTGGGAGDLIGLVGDPALFTAALAGTSPGSGGGAAGAAAAAAAAAAPHAAAPQAQVSSGAEEEGSDSDYDPDDPLAAMMRRRGHQMARPAMPVLEEDAAERDPTSPPAATAAAAASAASASLAAASAPAAAAAADVSSSSRRDSGPSGFSTDAAQLAAAVQGGAEQTVEIISQGIRPIMGVIMRLKQWKRLARDRARAARGPAVAT</sequence>
<evidence type="ECO:0000256" key="7">
    <source>
        <dbReference type="ARBA" id="ARBA00047899"/>
    </source>
</evidence>
<keyword evidence="4" id="KW-0547">Nucleotide-binding</keyword>
<gene>
    <name evidence="11" type="ORF">HXX76_010397</name>
</gene>
<comment type="catalytic activity">
    <reaction evidence="8">
        <text>L-seryl-[protein] + ATP = O-phospho-L-seryl-[protein] + ADP + H(+)</text>
        <dbReference type="Rhea" id="RHEA:17989"/>
        <dbReference type="Rhea" id="RHEA-COMP:9863"/>
        <dbReference type="Rhea" id="RHEA-COMP:11604"/>
        <dbReference type="ChEBI" id="CHEBI:15378"/>
        <dbReference type="ChEBI" id="CHEBI:29999"/>
        <dbReference type="ChEBI" id="CHEBI:30616"/>
        <dbReference type="ChEBI" id="CHEBI:83421"/>
        <dbReference type="ChEBI" id="CHEBI:456216"/>
        <dbReference type="EC" id="2.7.11.1"/>
    </reaction>
</comment>
<keyword evidence="3" id="KW-0808">Transferase</keyword>
<feature type="region of interest" description="Disordered" evidence="9">
    <location>
        <begin position="1"/>
        <end position="24"/>
    </location>
</feature>
<evidence type="ECO:0000313" key="11">
    <source>
        <dbReference type="EMBL" id="KAG2422616.1"/>
    </source>
</evidence>
<feature type="compositionally biased region" description="Low complexity" evidence="9">
    <location>
        <begin position="690"/>
        <end position="702"/>
    </location>
</feature>
<evidence type="ECO:0000256" key="2">
    <source>
        <dbReference type="ARBA" id="ARBA00022527"/>
    </source>
</evidence>
<feature type="region of interest" description="Disordered" evidence="9">
    <location>
        <begin position="1474"/>
        <end position="1497"/>
    </location>
</feature>
<dbReference type="GO" id="GO:0004674">
    <property type="term" value="F:protein serine/threonine kinase activity"/>
    <property type="evidence" value="ECO:0007669"/>
    <property type="project" value="UniProtKB-KW"/>
</dbReference>
<feature type="domain" description="Protein kinase" evidence="10">
    <location>
        <begin position="32"/>
        <end position="288"/>
    </location>
</feature>
<dbReference type="InterPro" id="IPR000719">
    <property type="entry name" value="Prot_kinase_dom"/>
</dbReference>
<dbReference type="InterPro" id="IPR050588">
    <property type="entry name" value="WNK_Ser-Thr_kinase"/>
</dbReference>
<dbReference type="EMBL" id="JAEHOC010000099">
    <property type="protein sequence ID" value="KAG2422616.1"/>
    <property type="molecule type" value="Genomic_DNA"/>
</dbReference>
<feature type="region of interest" description="Disordered" evidence="9">
    <location>
        <begin position="1094"/>
        <end position="1166"/>
    </location>
</feature>
<evidence type="ECO:0000256" key="5">
    <source>
        <dbReference type="ARBA" id="ARBA00022777"/>
    </source>
</evidence>
<feature type="region of interest" description="Disordered" evidence="9">
    <location>
        <begin position="545"/>
        <end position="572"/>
    </location>
</feature>
<dbReference type="SUPFAM" id="SSF56112">
    <property type="entry name" value="Protein kinase-like (PK-like)"/>
    <property type="match status" value="1"/>
</dbReference>
<dbReference type="SMART" id="SM00220">
    <property type="entry name" value="S_TKc"/>
    <property type="match status" value="1"/>
</dbReference>
<dbReference type="Gene3D" id="1.10.510.10">
    <property type="entry name" value="Transferase(Phosphotransferase) domain 1"/>
    <property type="match status" value="1"/>
</dbReference>
<dbReference type="Pfam" id="PF00069">
    <property type="entry name" value="Pkinase"/>
    <property type="match status" value="1"/>
</dbReference>
<dbReference type="FunFam" id="3.30.200.20:FF:000075">
    <property type="entry name" value="Probable serine/threonine-protein kinase WNK1"/>
    <property type="match status" value="1"/>
</dbReference>
<feature type="compositionally biased region" description="Acidic residues" evidence="9">
    <location>
        <begin position="1482"/>
        <end position="1495"/>
    </location>
</feature>
<dbReference type="PROSITE" id="PS50011">
    <property type="entry name" value="PROTEIN_KINASE_DOM"/>
    <property type="match status" value="1"/>
</dbReference>
<feature type="compositionally biased region" description="Acidic residues" evidence="9">
    <location>
        <begin position="769"/>
        <end position="778"/>
    </location>
</feature>
<dbReference type="EC" id="2.7.11.1" evidence="1"/>
<dbReference type="CDD" id="cd13983">
    <property type="entry name" value="STKc_WNK"/>
    <property type="match status" value="1"/>
</dbReference>
<evidence type="ECO:0000313" key="12">
    <source>
        <dbReference type="Proteomes" id="UP000650467"/>
    </source>
</evidence>
<feature type="region of interest" description="Disordered" evidence="9">
    <location>
        <begin position="589"/>
        <end position="778"/>
    </location>
</feature>
<name>A0A835SMD0_CHLIN</name>
<dbReference type="InterPro" id="IPR008271">
    <property type="entry name" value="Ser/Thr_kinase_AS"/>
</dbReference>
<keyword evidence="2" id="KW-0723">Serine/threonine-protein kinase</keyword>
<dbReference type="PANTHER" id="PTHR13902">
    <property type="entry name" value="SERINE/THREONINE-PROTEIN KINASE WNK WITH NO LYSINE -RELATED"/>
    <property type="match status" value="1"/>
</dbReference>
<feature type="compositionally biased region" description="Basic and acidic residues" evidence="9">
    <location>
        <begin position="1008"/>
        <end position="1022"/>
    </location>
</feature>
<feature type="region of interest" description="Disordered" evidence="9">
    <location>
        <begin position="1292"/>
        <end position="1340"/>
    </location>
</feature>